<evidence type="ECO:0000256" key="2">
    <source>
        <dbReference type="SAM" id="SignalP"/>
    </source>
</evidence>
<comment type="caution">
    <text evidence="3">The sequence shown here is derived from an EMBL/GenBank/DDBJ whole genome shotgun (WGS) entry which is preliminary data.</text>
</comment>
<dbReference type="GO" id="GO:0004714">
    <property type="term" value="F:transmembrane receptor protein tyrosine kinase activity"/>
    <property type="evidence" value="ECO:0007669"/>
    <property type="project" value="UniProtKB-EC"/>
</dbReference>
<organism evidence="3 4">
    <name type="scientific">Mytilus edulis</name>
    <name type="common">Blue mussel</name>
    <dbReference type="NCBI Taxonomy" id="6550"/>
    <lineage>
        <taxon>Eukaryota</taxon>
        <taxon>Metazoa</taxon>
        <taxon>Spiralia</taxon>
        <taxon>Lophotrochozoa</taxon>
        <taxon>Mollusca</taxon>
        <taxon>Bivalvia</taxon>
        <taxon>Autobranchia</taxon>
        <taxon>Pteriomorphia</taxon>
        <taxon>Mytilida</taxon>
        <taxon>Mytiloidea</taxon>
        <taxon>Mytilidae</taxon>
        <taxon>Mytilinae</taxon>
        <taxon>Mytilus</taxon>
    </lineage>
</organism>
<feature type="signal peptide" evidence="2">
    <location>
        <begin position="1"/>
        <end position="25"/>
    </location>
</feature>
<feature type="chain" id="PRO_5035764963" evidence="2">
    <location>
        <begin position="26"/>
        <end position="229"/>
    </location>
</feature>
<gene>
    <name evidence="3" type="ORF">MEDL_46094</name>
</gene>
<keyword evidence="4" id="KW-1185">Reference proteome</keyword>
<name>A0A8S3TQI4_MYTED</name>
<keyword evidence="1" id="KW-0812">Transmembrane</keyword>
<dbReference type="Proteomes" id="UP000683360">
    <property type="component" value="Unassembled WGS sequence"/>
</dbReference>
<keyword evidence="1" id="KW-0472">Membrane</keyword>
<dbReference type="AlphaFoldDB" id="A0A8S3TQI4"/>
<sequence>MNKSLNIHLITLVLSSMTAMTSVSADIVHSCSLTTNVSCTPPGVDSIVCFCECLDVTVNRINLTISYFPCMELLEQCHIYELWFEIELHDENRNIVNATTVVSNYRIDNGSKMLFLHGLKQSFDRKLKLIRPYSILIQPGCTICDDNCASIGPIEIPVETSTSPINAKRNGPENLPIVPIILGILAVFVMAVNAFIIVFKWRRSARQLPANNIEYSSALQQVHMVNSRN</sequence>
<evidence type="ECO:0000313" key="4">
    <source>
        <dbReference type="Proteomes" id="UP000683360"/>
    </source>
</evidence>
<proteinExistence type="predicted"/>
<evidence type="ECO:0000256" key="1">
    <source>
        <dbReference type="SAM" id="Phobius"/>
    </source>
</evidence>
<accession>A0A8S3TQI4</accession>
<evidence type="ECO:0000313" key="3">
    <source>
        <dbReference type="EMBL" id="CAG2233503.1"/>
    </source>
</evidence>
<keyword evidence="3" id="KW-0808">Transferase</keyword>
<reference evidence="3" key="1">
    <citation type="submission" date="2021-03" db="EMBL/GenBank/DDBJ databases">
        <authorList>
            <person name="Bekaert M."/>
        </authorList>
    </citation>
    <scope>NUCLEOTIDE SEQUENCE</scope>
</reference>
<feature type="transmembrane region" description="Helical" evidence="1">
    <location>
        <begin position="177"/>
        <end position="199"/>
    </location>
</feature>
<keyword evidence="2" id="KW-0732">Signal</keyword>
<keyword evidence="1" id="KW-1133">Transmembrane helix</keyword>
<dbReference type="EC" id="2.7.10.1" evidence="3"/>
<dbReference type="EMBL" id="CAJPWZ010002207">
    <property type="protein sequence ID" value="CAG2233503.1"/>
    <property type="molecule type" value="Genomic_DNA"/>
</dbReference>
<protein>
    <submittedName>
        <fullName evidence="3">TYRO3</fullName>
        <ecNumber evidence="3">2.7.10.1</ecNumber>
    </submittedName>
</protein>